<gene>
    <name evidence="2" type="ORF">E1161_05435</name>
</gene>
<keyword evidence="1" id="KW-0472">Membrane</keyword>
<dbReference type="EMBL" id="SMKV01000005">
    <property type="protein sequence ID" value="TDC95077.1"/>
    <property type="molecule type" value="Genomic_DNA"/>
</dbReference>
<dbReference type="InterPro" id="IPR025498">
    <property type="entry name" value="DUF4389"/>
</dbReference>
<name>A0A4R4URX6_9PSEU</name>
<feature type="transmembrane region" description="Helical" evidence="1">
    <location>
        <begin position="252"/>
        <end position="271"/>
    </location>
</feature>
<keyword evidence="3" id="KW-1185">Reference proteome</keyword>
<dbReference type="OrthoDB" id="156718at2"/>
<proteinExistence type="predicted"/>
<dbReference type="AlphaFoldDB" id="A0A4R4URX6"/>
<protein>
    <submittedName>
        <fullName evidence="2">DUF4389 domain-containing protein</fullName>
    </submittedName>
</protein>
<dbReference type="Pfam" id="PF14333">
    <property type="entry name" value="DUF4389"/>
    <property type="match status" value="2"/>
</dbReference>
<organism evidence="2 3">
    <name type="scientific">Saccharopolyspora aridisoli</name>
    <dbReference type="NCBI Taxonomy" id="2530385"/>
    <lineage>
        <taxon>Bacteria</taxon>
        <taxon>Bacillati</taxon>
        <taxon>Actinomycetota</taxon>
        <taxon>Actinomycetes</taxon>
        <taxon>Pseudonocardiales</taxon>
        <taxon>Pseudonocardiaceae</taxon>
        <taxon>Saccharopolyspora</taxon>
    </lineage>
</organism>
<dbReference type="Proteomes" id="UP000294744">
    <property type="component" value="Unassembled WGS sequence"/>
</dbReference>
<feature type="transmembrane region" description="Helical" evidence="1">
    <location>
        <begin position="154"/>
        <end position="187"/>
    </location>
</feature>
<keyword evidence="1" id="KW-0812">Transmembrane</keyword>
<evidence type="ECO:0000313" key="3">
    <source>
        <dbReference type="Proteomes" id="UP000294744"/>
    </source>
</evidence>
<feature type="transmembrane region" description="Helical" evidence="1">
    <location>
        <begin position="64"/>
        <end position="91"/>
    </location>
</feature>
<comment type="caution">
    <text evidence="2">The sequence shown here is derived from an EMBL/GenBank/DDBJ whole genome shotgun (WGS) entry which is preliminary data.</text>
</comment>
<evidence type="ECO:0000256" key="1">
    <source>
        <dbReference type="SAM" id="Phobius"/>
    </source>
</evidence>
<sequence length="287" mass="31431">MEWGRPGVIALAAAAGRLGWDESTWSAGRVALSESAAVEDGRFLPELLITPPQRHRRWTVLLRMLLLIPHFIVLWALGVAAAVVAFIGWFAALVLGRLPEWISGFLTLYISYSTRVGASAWLLVDRYPPFVVGDPEFPVDVEIRPGTLNRWAVLFRFVLLIPAAVVAAVTSWGFGVLAFFLWLIILVMGRNPRPVFDASVAALRYSMRTNAYICLLTGAYPKRLFGDAREEGEAAKVAAGTRPLVMSRGGRVLLIVFIVLGVLAMVGNGAMSSTQPSPHEYQYAHLG</sequence>
<reference evidence="2 3" key="1">
    <citation type="submission" date="2019-03" db="EMBL/GenBank/DDBJ databases">
        <title>Draft genome sequences of novel Actinobacteria.</title>
        <authorList>
            <person name="Sahin N."/>
            <person name="Ay H."/>
            <person name="Saygin H."/>
        </authorList>
    </citation>
    <scope>NUCLEOTIDE SEQUENCE [LARGE SCALE GENOMIC DNA]</scope>
    <source>
        <strain evidence="2 3">16K404</strain>
    </source>
</reference>
<accession>A0A4R4URX6</accession>
<evidence type="ECO:0000313" key="2">
    <source>
        <dbReference type="EMBL" id="TDC95077.1"/>
    </source>
</evidence>
<keyword evidence="1" id="KW-1133">Transmembrane helix</keyword>